<keyword evidence="5" id="KW-0648">Protein biosynthesis</keyword>
<evidence type="ECO:0000256" key="3">
    <source>
        <dbReference type="ARBA" id="ARBA00015701"/>
    </source>
</evidence>
<gene>
    <name evidence="9" type="ORF">CCMP2556_LOCUS18261</name>
</gene>
<dbReference type="InterPro" id="IPR000176">
    <property type="entry name" value="mRNA_MeTrfase-like"/>
</dbReference>
<reference evidence="9 10" key="1">
    <citation type="submission" date="2024-02" db="EMBL/GenBank/DDBJ databases">
        <authorList>
            <person name="Chen Y."/>
            <person name="Shah S."/>
            <person name="Dougan E. K."/>
            <person name="Thang M."/>
            <person name="Chan C."/>
        </authorList>
    </citation>
    <scope>NUCLEOTIDE SEQUENCE [LARGE SCALE GENOMIC DNA]</scope>
</reference>
<organism evidence="9 10">
    <name type="scientific">Durusdinium trenchii</name>
    <dbReference type="NCBI Taxonomy" id="1381693"/>
    <lineage>
        <taxon>Eukaryota</taxon>
        <taxon>Sar</taxon>
        <taxon>Alveolata</taxon>
        <taxon>Dinophyceae</taxon>
        <taxon>Suessiales</taxon>
        <taxon>Symbiodiniaceae</taxon>
        <taxon>Durusdinium</taxon>
    </lineage>
</organism>
<comment type="subunit">
    <text evidence="7">Interacts with poly(A) polymerase catalytic subunit OPG063. Interacts with OPG109 and OPG123; these interactions might help linking transcription to capping and polyadenylation.</text>
</comment>
<feature type="compositionally biased region" description="Basic and acidic residues" evidence="8">
    <location>
        <begin position="356"/>
        <end position="365"/>
    </location>
</feature>
<keyword evidence="4" id="KW-0251">Elongation factor</keyword>
<feature type="non-terminal residue" evidence="9">
    <location>
        <position position="365"/>
    </location>
</feature>
<keyword evidence="10" id="KW-1185">Reference proteome</keyword>
<proteinExistence type="predicted"/>
<dbReference type="EC" id="2.1.1.57" evidence="2"/>
<dbReference type="CDD" id="cd20760">
    <property type="entry name" value="capping_2-OMTase_Mimiviridae"/>
    <property type="match status" value="1"/>
</dbReference>
<comment type="caution">
    <text evidence="9">The sequence shown here is derived from an EMBL/GenBank/DDBJ whole genome shotgun (WGS) entry which is preliminary data.</text>
</comment>
<dbReference type="Proteomes" id="UP001642484">
    <property type="component" value="Unassembled WGS sequence"/>
</dbReference>
<evidence type="ECO:0000256" key="2">
    <source>
        <dbReference type="ARBA" id="ARBA00011923"/>
    </source>
</evidence>
<dbReference type="Gene3D" id="3.40.50.150">
    <property type="entry name" value="Vaccinia Virus protein VP39"/>
    <property type="match status" value="1"/>
</dbReference>
<sequence>MSEKRGLDKVKELELQVKEKLDWHRHCAQGLQEGYSIAEDLQFSRVLDHDKAEERPYKSRKTERKTVLHWGQRKLILAEIEFLTRYYEKATCVVYAGAAPGTHIAFLAKMFPKLHFELIDGRPFSRKLEVDAKELKDEQGKQRICMRQELFTDDLAKEYALREGILFISDVRTSKDDEFHPSQAVIEEDMKLQMSWHLLMKPLASSFKFRLPWGAGRTHYLNGTIFLPVWGPETTTESRLFVESGGSEAECLKTYDNEKYEQQMFYFNTHRRIAKYKHEYLDYFRCACFDCTSEAAILQGYMDHLGVPAALEEIQDVPTLSRWLHKECHRDHENPRSLFHGNPDPVERKRRIQKRQRLEDPCAAE</sequence>
<evidence type="ECO:0000256" key="8">
    <source>
        <dbReference type="SAM" id="MobiDB-lite"/>
    </source>
</evidence>
<dbReference type="SUPFAM" id="SSF53335">
    <property type="entry name" value="S-adenosyl-L-methionine-dependent methyltransferases"/>
    <property type="match status" value="1"/>
</dbReference>
<evidence type="ECO:0000256" key="6">
    <source>
        <dbReference type="ARBA" id="ARBA00034661"/>
    </source>
</evidence>
<evidence type="ECO:0000256" key="5">
    <source>
        <dbReference type="ARBA" id="ARBA00022917"/>
    </source>
</evidence>
<comment type="subcellular location">
    <subcellularLocation>
        <location evidence="1">Virion</location>
    </subcellularLocation>
</comment>
<evidence type="ECO:0000313" key="10">
    <source>
        <dbReference type="Proteomes" id="UP001642484"/>
    </source>
</evidence>
<evidence type="ECO:0000313" key="9">
    <source>
        <dbReference type="EMBL" id="CAK9031372.1"/>
    </source>
</evidence>
<evidence type="ECO:0000256" key="4">
    <source>
        <dbReference type="ARBA" id="ARBA00022768"/>
    </source>
</evidence>
<name>A0ABP0KZF9_9DINO</name>
<accession>A0ABP0KZF9</accession>
<comment type="function">
    <text evidence="6">Displays methyltransferase, positive regulation of the poly(A) polymerase and transcription elongation activities. Involved in the modification of both mRNA ends and in intermediate and late gene positive transcription elongation. At the mRNAs 5' end, methylates the ribose 2' OH group of the first transcribed nucleotide, thereby producing a 2'-O-methylpurine cap. At the 3' end, functions as a processivity factor which stimulates the activity of the viral poly(A) polymerase OPG063 that creates mRNA's poly(A) tail. In the presence of OPG102, OPG063 does not dissociate from the RNA allowing tail elongation to around 250 adenylates.</text>
</comment>
<protein>
    <recommendedName>
        <fullName evidence="3">Cap-specific mRNA (nucleoside-2'-O-)-methyltransferase</fullName>
        <ecNumber evidence="2">2.1.1.57</ecNumber>
    </recommendedName>
</protein>
<dbReference type="PROSITE" id="PS51612">
    <property type="entry name" value="SAM_MT_2O_PK"/>
    <property type="match status" value="1"/>
</dbReference>
<dbReference type="Pfam" id="PF01358">
    <property type="entry name" value="PARP_regulatory"/>
    <property type="match status" value="1"/>
</dbReference>
<dbReference type="InterPro" id="IPR029063">
    <property type="entry name" value="SAM-dependent_MTases_sf"/>
</dbReference>
<feature type="region of interest" description="Disordered" evidence="8">
    <location>
        <begin position="333"/>
        <end position="365"/>
    </location>
</feature>
<evidence type="ECO:0000256" key="7">
    <source>
        <dbReference type="ARBA" id="ARBA00046511"/>
    </source>
</evidence>
<dbReference type="InterPro" id="IPR025804">
    <property type="entry name" value="Pox/kineto_cap_MeTfrase"/>
</dbReference>
<evidence type="ECO:0000256" key="1">
    <source>
        <dbReference type="ARBA" id="ARBA00004328"/>
    </source>
</evidence>
<dbReference type="EMBL" id="CAXAMN010010291">
    <property type="protein sequence ID" value="CAK9031372.1"/>
    <property type="molecule type" value="Genomic_DNA"/>
</dbReference>